<keyword evidence="2" id="KW-1133">Transmembrane helix</keyword>
<dbReference type="Gene3D" id="1.20.1250.20">
    <property type="entry name" value="MFS general substrate transporter like domains"/>
    <property type="match status" value="2"/>
</dbReference>
<keyword evidence="2" id="KW-0812">Transmembrane</keyword>
<feature type="transmembrane region" description="Helical" evidence="2">
    <location>
        <begin position="184"/>
        <end position="204"/>
    </location>
</feature>
<feature type="transmembrane region" description="Helical" evidence="2">
    <location>
        <begin position="287"/>
        <end position="304"/>
    </location>
</feature>
<protein>
    <submittedName>
        <fullName evidence="5">MFS domain-containing protein</fullName>
    </submittedName>
</protein>
<dbReference type="GO" id="GO:0022857">
    <property type="term" value="F:transmembrane transporter activity"/>
    <property type="evidence" value="ECO:0007669"/>
    <property type="project" value="InterPro"/>
</dbReference>
<dbReference type="InterPro" id="IPR011701">
    <property type="entry name" value="MFS"/>
</dbReference>
<feature type="region of interest" description="Disordered" evidence="1">
    <location>
        <begin position="482"/>
        <end position="510"/>
    </location>
</feature>
<keyword evidence="3" id="KW-0732">Signal</keyword>
<evidence type="ECO:0000256" key="1">
    <source>
        <dbReference type="SAM" id="MobiDB-lite"/>
    </source>
</evidence>
<feature type="compositionally biased region" description="Polar residues" evidence="1">
    <location>
        <begin position="500"/>
        <end position="510"/>
    </location>
</feature>
<feature type="transmembrane region" description="Helical" evidence="2">
    <location>
        <begin position="341"/>
        <end position="362"/>
    </location>
</feature>
<dbReference type="WBParaSite" id="HCON_00067955-00001">
    <property type="protein sequence ID" value="HCON_00067955-00001"/>
    <property type="gene ID" value="HCON_00067955"/>
</dbReference>
<proteinExistence type="predicted"/>
<feature type="compositionally biased region" description="Basic and acidic residues" evidence="1">
    <location>
        <begin position="487"/>
        <end position="497"/>
    </location>
</feature>
<sequence>VMTKSEKSSHVRFAILIFSLLLSTAIYCDQQALSFTIICMRDVVESQKSNATEDHWLENPAQKNALFSIVAVGQLIGTIPIVPILHAIGMRYTFVFYGVVATCGTLMLPLAVEFGYASVMVTRFMQGFAMAIAFVSVGTITSHWSALLESGTYIAILSCSAQLAPVLTLPLASAFRESSLGWSYVYYLFGITSVIVVMAFFTLYRDDPKNHWMVNPTELSAISLGKEGQSIKEPVPYKDICLDRCMQAVLLTTFGGNTAFFIFLHYGPTFINKALGLDITETGFATALPYALCLMLKFVAGPLFDHSTFISERNRMVMFASLSQGVMAICFFVLSQAHNKMVAQVAYSAAAAFNGLNIVGSIKCAQVVARQHVHFVMVCVTIGGCVISFILPFVVALFCPNNSMHEWSRLFFGTGLFVIVCCCPFLFLARSEPAPWTKSAAFRAVSTEQEKGQSMPSMGKCEIRIFPGSPFRDLDEDVKQLHNGSHKSLDSETRSKSIGEGNQTMKAHPV</sequence>
<accession>A0A7I4YA19</accession>
<evidence type="ECO:0000256" key="2">
    <source>
        <dbReference type="SAM" id="Phobius"/>
    </source>
</evidence>
<organism evidence="4 5">
    <name type="scientific">Haemonchus contortus</name>
    <name type="common">Barber pole worm</name>
    <dbReference type="NCBI Taxonomy" id="6289"/>
    <lineage>
        <taxon>Eukaryota</taxon>
        <taxon>Metazoa</taxon>
        <taxon>Ecdysozoa</taxon>
        <taxon>Nematoda</taxon>
        <taxon>Chromadorea</taxon>
        <taxon>Rhabditida</taxon>
        <taxon>Rhabditina</taxon>
        <taxon>Rhabditomorpha</taxon>
        <taxon>Strongyloidea</taxon>
        <taxon>Trichostrongylidae</taxon>
        <taxon>Haemonchus</taxon>
    </lineage>
</organism>
<feature type="transmembrane region" description="Helical" evidence="2">
    <location>
        <begin position="153"/>
        <end position="172"/>
    </location>
</feature>
<feature type="transmembrane region" description="Helical" evidence="2">
    <location>
        <begin position="410"/>
        <end position="429"/>
    </location>
</feature>
<name>A0A7I4YA19_HAECO</name>
<evidence type="ECO:0000313" key="4">
    <source>
        <dbReference type="Proteomes" id="UP000025227"/>
    </source>
</evidence>
<feature type="chain" id="PRO_5035448381" evidence="3">
    <location>
        <begin position="26"/>
        <end position="510"/>
    </location>
</feature>
<feature type="transmembrane region" description="Helical" evidence="2">
    <location>
        <begin position="248"/>
        <end position="267"/>
    </location>
</feature>
<reference evidence="5" key="1">
    <citation type="submission" date="2020-12" db="UniProtKB">
        <authorList>
            <consortium name="WormBaseParasite"/>
        </authorList>
    </citation>
    <scope>IDENTIFICATION</scope>
    <source>
        <strain evidence="5">MHco3</strain>
    </source>
</reference>
<dbReference type="Proteomes" id="UP000025227">
    <property type="component" value="Unplaced"/>
</dbReference>
<dbReference type="Pfam" id="PF07690">
    <property type="entry name" value="MFS_1"/>
    <property type="match status" value="1"/>
</dbReference>
<dbReference type="GO" id="GO:0016020">
    <property type="term" value="C:membrane"/>
    <property type="evidence" value="ECO:0007669"/>
    <property type="project" value="TreeGrafter"/>
</dbReference>
<dbReference type="PANTHER" id="PTHR45757:SF11">
    <property type="entry name" value="MAJOR FACILITATOR SUPERFAMILY (MFS) PROFILE DOMAIN-CONTAINING PROTEIN"/>
    <property type="match status" value="1"/>
</dbReference>
<dbReference type="OrthoDB" id="2985014at2759"/>
<feature type="transmembrane region" description="Helical" evidence="2">
    <location>
        <begin position="316"/>
        <end position="335"/>
    </location>
</feature>
<feature type="transmembrane region" description="Helical" evidence="2">
    <location>
        <begin position="374"/>
        <end position="398"/>
    </location>
</feature>
<feature type="transmembrane region" description="Helical" evidence="2">
    <location>
        <begin position="65"/>
        <end position="85"/>
    </location>
</feature>
<keyword evidence="2" id="KW-0472">Membrane</keyword>
<evidence type="ECO:0000313" key="5">
    <source>
        <dbReference type="WBParaSite" id="HCON_00067955-00001"/>
    </source>
</evidence>
<evidence type="ECO:0000256" key="3">
    <source>
        <dbReference type="SAM" id="SignalP"/>
    </source>
</evidence>
<feature type="transmembrane region" description="Helical" evidence="2">
    <location>
        <begin position="92"/>
        <end position="112"/>
    </location>
</feature>
<feature type="signal peptide" evidence="3">
    <location>
        <begin position="1"/>
        <end position="25"/>
    </location>
</feature>
<dbReference type="SUPFAM" id="SSF103473">
    <property type="entry name" value="MFS general substrate transporter"/>
    <property type="match status" value="1"/>
</dbReference>
<dbReference type="PANTHER" id="PTHR45757">
    <property type="entry name" value="PROTEIN CBG23364-RELATED"/>
    <property type="match status" value="1"/>
</dbReference>
<feature type="transmembrane region" description="Helical" evidence="2">
    <location>
        <begin position="124"/>
        <end position="141"/>
    </location>
</feature>
<dbReference type="AlphaFoldDB" id="A0A7I4YA19"/>
<dbReference type="InterPro" id="IPR036259">
    <property type="entry name" value="MFS_trans_sf"/>
</dbReference>
<keyword evidence="4" id="KW-1185">Reference proteome</keyword>